<keyword evidence="2" id="KW-1185">Reference proteome</keyword>
<protein>
    <submittedName>
        <fullName evidence="1">Uncharacterized protein</fullName>
    </submittedName>
</protein>
<dbReference type="EMBL" id="QQNA01000245">
    <property type="protein sequence ID" value="RDG35183.1"/>
    <property type="molecule type" value="Genomic_DNA"/>
</dbReference>
<accession>A0A370B5P1</accession>
<dbReference type="OrthoDB" id="4334784at2"/>
<name>A0A370B5P1_9ACTN</name>
<dbReference type="RefSeq" id="WP_114626410.1">
    <property type="nucleotide sequence ID" value="NZ_QQNA01000245.1"/>
</dbReference>
<comment type="caution">
    <text evidence="1">The sequence shown here is derived from an EMBL/GenBank/DDBJ whole genome shotgun (WGS) entry which is preliminary data.</text>
</comment>
<dbReference type="Proteomes" id="UP000253741">
    <property type="component" value="Unassembled WGS sequence"/>
</dbReference>
<proteinExistence type="predicted"/>
<reference evidence="1 2" key="1">
    <citation type="submission" date="2018-07" db="EMBL/GenBank/DDBJ databases">
        <title>Streptomyces species from bats.</title>
        <authorList>
            <person name="Dunlap C."/>
        </authorList>
    </citation>
    <scope>NUCLEOTIDE SEQUENCE [LARGE SCALE GENOMIC DNA]</scope>
    <source>
        <strain evidence="1 2">AC230</strain>
    </source>
</reference>
<organism evidence="1 2">
    <name type="scientific">Streptomyces corynorhini</name>
    <dbReference type="NCBI Taxonomy" id="2282652"/>
    <lineage>
        <taxon>Bacteria</taxon>
        <taxon>Bacillati</taxon>
        <taxon>Actinomycetota</taxon>
        <taxon>Actinomycetes</taxon>
        <taxon>Kitasatosporales</taxon>
        <taxon>Streptomycetaceae</taxon>
        <taxon>Streptomyces</taxon>
    </lineage>
</organism>
<dbReference type="AlphaFoldDB" id="A0A370B5P1"/>
<evidence type="ECO:0000313" key="1">
    <source>
        <dbReference type="EMBL" id="RDG35183.1"/>
    </source>
</evidence>
<gene>
    <name evidence="1" type="ORF">DVH02_26665</name>
</gene>
<sequence>MTTTTDPDGIDSGRCEVTFATGGRCAKPAGHGDGLHMPLETWQRHERHARWAKAGRKHGVGRDALRDLMAVADAEQAALHADLAPDIPELGSRPAADTETTARVLSALHRSAEETVTRCIALYERWLAAGPPPFGTSTARWWDARLAELHDALNPPKEK</sequence>
<evidence type="ECO:0000313" key="2">
    <source>
        <dbReference type="Proteomes" id="UP000253741"/>
    </source>
</evidence>